<feature type="domain" description="Ig-like" evidence="6">
    <location>
        <begin position="28"/>
        <end position="93"/>
    </location>
</feature>
<dbReference type="Proteomes" id="UP001381693">
    <property type="component" value="Unassembled WGS sequence"/>
</dbReference>
<organism evidence="7 8">
    <name type="scientific">Halocaridina rubra</name>
    <name type="common">Hawaiian red shrimp</name>
    <dbReference type="NCBI Taxonomy" id="373956"/>
    <lineage>
        <taxon>Eukaryota</taxon>
        <taxon>Metazoa</taxon>
        <taxon>Ecdysozoa</taxon>
        <taxon>Arthropoda</taxon>
        <taxon>Crustacea</taxon>
        <taxon>Multicrustacea</taxon>
        <taxon>Malacostraca</taxon>
        <taxon>Eumalacostraca</taxon>
        <taxon>Eucarida</taxon>
        <taxon>Decapoda</taxon>
        <taxon>Pleocyemata</taxon>
        <taxon>Caridea</taxon>
        <taxon>Atyoidea</taxon>
        <taxon>Atyidae</taxon>
        <taxon>Halocaridina</taxon>
    </lineage>
</organism>
<keyword evidence="2" id="KW-0472">Membrane</keyword>
<name>A0AAN9ADT7_HALRR</name>
<dbReference type="InterPro" id="IPR051275">
    <property type="entry name" value="Cell_adhesion_signaling"/>
</dbReference>
<dbReference type="Pfam" id="PF13927">
    <property type="entry name" value="Ig_3"/>
    <property type="match status" value="2"/>
</dbReference>
<evidence type="ECO:0000256" key="5">
    <source>
        <dbReference type="ARBA" id="ARBA00023319"/>
    </source>
</evidence>
<comment type="caution">
    <text evidence="7">The sequence shown here is derived from an EMBL/GenBank/DDBJ whole genome shotgun (WGS) entry which is preliminary data.</text>
</comment>
<evidence type="ECO:0000313" key="7">
    <source>
        <dbReference type="EMBL" id="KAK7085013.1"/>
    </source>
</evidence>
<reference evidence="7 8" key="1">
    <citation type="submission" date="2023-11" db="EMBL/GenBank/DDBJ databases">
        <title>Halocaridina rubra genome assembly.</title>
        <authorList>
            <person name="Smith C."/>
        </authorList>
    </citation>
    <scope>NUCLEOTIDE SEQUENCE [LARGE SCALE GENOMIC DNA]</scope>
    <source>
        <strain evidence="7">EP-1</strain>
        <tissue evidence="7">Whole</tissue>
    </source>
</reference>
<sequence length="209" mass="23121">MACILSIQASNSVGTSKRNTVMHIIYGPLFRSLPKDVASESGKKAVLQCDVDSNPPPVIQWYEHGSRKLFSIGKNLEVIVTPSTSGTYICVASVRGFPNLEGRLRVLVKGPPLIVSPNVQEGKMGETVTLECTTVSIPKPIRVNWTYKGRQIDTDDSRYEIVEETLDNALRNLLVIHGAEKKDFGPYNCSVINEYGITRKLITLNQESK</sequence>
<protein>
    <recommendedName>
        <fullName evidence="6">Ig-like domain-containing protein</fullName>
    </recommendedName>
</protein>
<evidence type="ECO:0000256" key="4">
    <source>
        <dbReference type="ARBA" id="ARBA00023180"/>
    </source>
</evidence>
<dbReference type="PANTHER" id="PTHR11640:SF31">
    <property type="entry name" value="IRREGULAR CHIASM C-ROUGHEST PROTEIN-RELATED"/>
    <property type="match status" value="1"/>
</dbReference>
<keyword evidence="5" id="KW-0393">Immunoglobulin domain</keyword>
<dbReference type="SUPFAM" id="SSF48726">
    <property type="entry name" value="Immunoglobulin"/>
    <property type="match status" value="2"/>
</dbReference>
<dbReference type="EMBL" id="JAXCGZ010001924">
    <property type="protein sequence ID" value="KAK7085013.1"/>
    <property type="molecule type" value="Genomic_DNA"/>
</dbReference>
<keyword evidence="4" id="KW-0325">Glycoprotein</keyword>
<dbReference type="InterPro" id="IPR003599">
    <property type="entry name" value="Ig_sub"/>
</dbReference>
<dbReference type="GO" id="GO:0050839">
    <property type="term" value="F:cell adhesion molecule binding"/>
    <property type="evidence" value="ECO:0007669"/>
    <property type="project" value="TreeGrafter"/>
</dbReference>
<dbReference type="InterPro" id="IPR013783">
    <property type="entry name" value="Ig-like_fold"/>
</dbReference>
<evidence type="ECO:0000256" key="3">
    <source>
        <dbReference type="ARBA" id="ARBA00023157"/>
    </source>
</evidence>
<dbReference type="InterPro" id="IPR003598">
    <property type="entry name" value="Ig_sub2"/>
</dbReference>
<evidence type="ECO:0000256" key="2">
    <source>
        <dbReference type="ARBA" id="ARBA00023136"/>
    </source>
</evidence>
<dbReference type="AlphaFoldDB" id="A0AAN9ADT7"/>
<keyword evidence="8" id="KW-1185">Reference proteome</keyword>
<feature type="domain" description="Ig-like" evidence="6">
    <location>
        <begin position="111"/>
        <end position="205"/>
    </location>
</feature>
<gene>
    <name evidence="7" type="ORF">SK128_013535</name>
</gene>
<dbReference type="GO" id="GO:0005911">
    <property type="term" value="C:cell-cell junction"/>
    <property type="evidence" value="ECO:0007669"/>
    <property type="project" value="TreeGrafter"/>
</dbReference>
<proteinExistence type="predicted"/>
<dbReference type="GO" id="GO:0098609">
    <property type="term" value="P:cell-cell adhesion"/>
    <property type="evidence" value="ECO:0007669"/>
    <property type="project" value="TreeGrafter"/>
</dbReference>
<evidence type="ECO:0000313" key="8">
    <source>
        <dbReference type="Proteomes" id="UP001381693"/>
    </source>
</evidence>
<evidence type="ECO:0000259" key="6">
    <source>
        <dbReference type="PROSITE" id="PS50835"/>
    </source>
</evidence>
<dbReference type="SMART" id="SM00409">
    <property type="entry name" value="IG"/>
    <property type="match status" value="2"/>
</dbReference>
<keyword evidence="3" id="KW-1015">Disulfide bond</keyword>
<dbReference type="PROSITE" id="PS50835">
    <property type="entry name" value="IG_LIKE"/>
    <property type="match status" value="2"/>
</dbReference>
<accession>A0AAN9ADT7</accession>
<dbReference type="Gene3D" id="2.60.40.10">
    <property type="entry name" value="Immunoglobulins"/>
    <property type="match status" value="2"/>
</dbReference>
<comment type="subcellular location">
    <subcellularLocation>
        <location evidence="1">Membrane</location>
        <topology evidence="1">Single-pass type I membrane protein</topology>
    </subcellularLocation>
</comment>
<dbReference type="PANTHER" id="PTHR11640">
    <property type="entry name" value="NEPHRIN"/>
    <property type="match status" value="1"/>
</dbReference>
<dbReference type="SMART" id="SM00408">
    <property type="entry name" value="IGc2"/>
    <property type="match status" value="2"/>
</dbReference>
<dbReference type="InterPro" id="IPR036179">
    <property type="entry name" value="Ig-like_dom_sf"/>
</dbReference>
<evidence type="ECO:0000256" key="1">
    <source>
        <dbReference type="ARBA" id="ARBA00004479"/>
    </source>
</evidence>
<dbReference type="GO" id="GO:0005886">
    <property type="term" value="C:plasma membrane"/>
    <property type="evidence" value="ECO:0007669"/>
    <property type="project" value="TreeGrafter"/>
</dbReference>
<dbReference type="InterPro" id="IPR007110">
    <property type="entry name" value="Ig-like_dom"/>
</dbReference>